<reference evidence="1" key="1">
    <citation type="journal article" date="2015" name="Nature">
        <title>Complex archaea that bridge the gap between prokaryotes and eukaryotes.</title>
        <authorList>
            <person name="Spang A."/>
            <person name="Saw J.H."/>
            <person name="Jorgensen S.L."/>
            <person name="Zaremba-Niedzwiedzka K."/>
            <person name="Martijn J."/>
            <person name="Lind A.E."/>
            <person name="van Eijk R."/>
            <person name="Schleper C."/>
            <person name="Guy L."/>
            <person name="Ettema T.J."/>
        </authorList>
    </citation>
    <scope>NUCLEOTIDE SEQUENCE</scope>
</reference>
<name>A0A0F9K9N7_9ZZZZ</name>
<dbReference type="EMBL" id="LAZR01008414">
    <property type="protein sequence ID" value="KKM78909.1"/>
    <property type="molecule type" value="Genomic_DNA"/>
</dbReference>
<sequence>MKDIREQIAKDLNQPNSQFMWNGKGISANEMADIVINLPNIKEGLKRLEVESQCTLCTPDRFLDVPTLPEVEVKCGGCLGCKKQVIEEARKNGTFEKYDLLVPKYPMSDECNGFRLIKKRIQWKDVDWSRIGEIWK</sequence>
<dbReference type="AlphaFoldDB" id="A0A0F9K9N7"/>
<gene>
    <name evidence="1" type="ORF">LCGC14_1355180</name>
</gene>
<comment type="caution">
    <text evidence="1">The sequence shown here is derived from an EMBL/GenBank/DDBJ whole genome shotgun (WGS) entry which is preliminary data.</text>
</comment>
<organism evidence="1">
    <name type="scientific">marine sediment metagenome</name>
    <dbReference type="NCBI Taxonomy" id="412755"/>
    <lineage>
        <taxon>unclassified sequences</taxon>
        <taxon>metagenomes</taxon>
        <taxon>ecological metagenomes</taxon>
    </lineage>
</organism>
<protein>
    <submittedName>
        <fullName evidence="1">Uncharacterized protein</fullName>
    </submittedName>
</protein>
<accession>A0A0F9K9N7</accession>
<proteinExistence type="predicted"/>
<evidence type="ECO:0000313" key="1">
    <source>
        <dbReference type="EMBL" id="KKM78909.1"/>
    </source>
</evidence>